<gene>
    <name evidence="6" type="ORF">PV10_02272</name>
</gene>
<proteinExistence type="predicted"/>
<dbReference type="STRING" id="212818.A0A0D1Y1Y2"/>
<dbReference type="InterPro" id="IPR036047">
    <property type="entry name" value="F-box-like_dom_sf"/>
</dbReference>
<sequence length="515" mass="58801">MFHLPYPIATTFLAVLLSVLVYRWAESKAAMGMFRRQSTMEDSSHDPTTSPVEADMPASVEQEAPLLQLPSEIIYQILSHLPCQSLVSLARCCRQLQGLTQSDLLWADLLRANIPPQDFPPDPYPSSSYRDLYITHHPYWFLSRHKIWISDEPHVGRVMICRFDPRRGCIEGYRLLAERSPFTGVTWPYDTNVHIHMFHPRVHLWLDDPILKLPHDVIPFNTRQGWWEGEIKMSVGRPGHNTSASFFLSRDIPPRLQNKSMELWPPRTIPNMPRVRAVSIDKFRGHGHKPQKYDEISQTTFRMRHWSQFTTGMSQFGIRIGEEVSTWSTIDPVLYTPTKEKPYQGIYVGDYAGHGCEFLLIMQTEKAPSPPPSPAASRYLRVLPGDSDEEGDTPIPDSFDTTPVHDPDEGKFHGAIEGVKLTGDPNIPRGEHTFIADDIGPGGLIRIAEEKPFQGARIVRSRGHVAARGFQNDEFIESQLIMVNHNLLAQYWLTFGHIAYYQRIDIDQLLNDTFG</sequence>
<keyword evidence="4" id="KW-1133">Transmembrane helix</keyword>
<evidence type="ECO:0000256" key="3">
    <source>
        <dbReference type="SAM" id="MobiDB-lite"/>
    </source>
</evidence>
<dbReference type="OrthoDB" id="722566at2759"/>
<accession>A0A0D1Y1Y2</accession>
<evidence type="ECO:0000256" key="4">
    <source>
        <dbReference type="SAM" id="Phobius"/>
    </source>
</evidence>
<dbReference type="AlphaFoldDB" id="A0A0D1Y1Y2"/>
<name>A0A0D1Y1Y2_EXOME</name>
<dbReference type="Gene3D" id="1.20.1280.50">
    <property type="match status" value="1"/>
</dbReference>
<keyword evidence="4" id="KW-0812">Transmembrane</keyword>
<evidence type="ECO:0000313" key="7">
    <source>
        <dbReference type="Proteomes" id="UP000054302"/>
    </source>
</evidence>
<dbReference type="VEuPathDB" id="FungiDB:PV10_02272"/>
<dbReference type="PANTHER" id="PTHR10706:SF130">
    <property type="entry name" value="F-BOX ONLY PROTEIN 31"/>
    <property type="match status" value="1"/>
</dbReference>
<dbReference type="OMA" id="HPCWFIP"/>
<dbReference type="GeneID" id="27320117"/>
<dbReference type="Pfam" id="PF12014">
    <property type="entry name" value="Cyclin_D1_bind"/>
    <property type="match status" value="1"/>
</dbReference>
<keyword evidence="4" id="KW-0472">Membrane</keyword>
<dbReference type="InterPro" id="IPR001810">
    <property type="entry name" value="F-box_dom"/>
</dbReference>
<evidence type="ECO:0000259" key="5">
    <source>
        <dbReference type="PROSITE" id="PS50181"/>
    </source>
</evidence>
<feature type="domain" description="F-box" evidence="5">
    <location>
        <begin position="63"/>
        <end position="109"/>
    </location>
</feature>
<dbReference type="GO" id="GO:0016567">
    <property type="term" value="P:protein ubiquitination"/>
    <property type="evidence" value="ECO:0007669"/>
    <property type="project" value="UniProtKB-UniPathway"/>
</dbReference>
<dbReference type="SMART" id="SM00256">
    <property type="entry name" value="FBOX"/>
    <property type="match status" value="1"/>
</dbReference>
<organism evidence="6 7">
    <name type="scientific">Exophiala mesophila</name>
    <name type="common">Black yeast-like fungus</name>
    <dbReference type="NCBI Taxonomy" id="212818"/>
    <lineage>
        <taxon>Eukaryota</taxon>
        <taxon>Fungi</taxon>
        <taxon>Dikarya</taxon>
        <taxon>Ascomycota</taxon>
        <taxon>Pezizomycotina</taxon>
        <taxon>Eurotiomycetes</taxon>
        <taxon>Chaetothyriomycetidae</taxon>
        <taxon>Chaetothyriales</taxon>
        <taxon>Herpotrichiellaceae</taxon>
        <taxon>Exophiala</taxon>
    </lineage>
</organism>
<dbReference type="InterPro" id="IPR045048">
    <property type="entry name" value="FBXO31/39"/>
</dbReference>
<dbReference type="EMBL" id="KN847521">
    <property type="protein sequence ID" value="KIV94511.1"/>
    <property type="molecule type" value="Genomic_DNA"/>
</dbReference>
<dbReference type="UniPathway" id="UPA00143"/>
<dbReference type="Pfam" id="PF12937">
    <property type="entry name" value="F-box-like"/>
    <property type="match status" value="1"/>
</dbReference>
<comment type="pathway">
    <text evidence="1">Protein modification; protein ubiquitination.</text>
</comment>
<dbReference type="Proteomes" id="UP000054302">
    <property type="component" value="Unassembled WGS sequence"/>
</dbReference>
<keyword evidence="2" id="KW-0833">Ubl conjugation pathway</keyword>
<feature type="region of interest" description="Disordered" evidence="3">
    <location>
        <begin position="367"/>
        <end position="404"/>
    </location>
</feature>
<evidence type="ECO:0000313" key="6">
    <source>
        <dbReference type="EMBL" id="KIV94511.1"/>
    </source>
</evidence>
<feature type="transmembrane region" description="Helical" evidence="4">
    <location>
        <begin position="6"/>
        <end position="25"/>
    </location>
</feature>
<protein>
    <recommendedName>
        <fullName evidence="5">F-box domain-containing protein</fullName>
    </recommendedName>
</protein>
<evidence type="ECO:0000256" key="1">
    <source>
        <dbReference type="ARBA" id="ARBA00004906"/>
    </source>
</evidence>
<reference evidence="6 7" key="1">
    <citation type="submission" date="2015-01" db="EMBL/GenBank/DDBJ databases">
        <title>The Genome Sequence of Exophiala mesophila CBS40295.</title>
        <authorList>
            <consortium name="The Broad Institute Genomics Platform"/>
            <person name="Cuomo C."/>
            <person name="de Hoog S."/>
            <person name="Gorbushina A."/>
            <person name="Stielow B."/>
            <person name="Teixiera M."/>
            <person name="Abouelleil A."/>
            <person name="Chapman S.B."/>
            <person name="Priest M."/>
            <person name="Young S.K."/>
            <person name="Wortman J."/>
            <person name="Nusbaum C."/>
            <person name="Birren B."/>
        </authorList>
    </citation>
    <scope>NUCLEOTIDE SEQUENCE [LARGE SCALE GENOMIC DNA]</scope>
    <source>
        <strain evidence="6 7">CBS 40295</strain>
    </source>
</reference>
<dbReference type="PANTHER" id="PTHR10706">
    <property type="entry name" value="F-BOX FAMILY PROTEIN"/>
    <property type="match status" value="1"/>
</dbReference>
<dbReference type="RefSeq" id="XP_016226085.1">
    <property type="nucleotide sequence ID" value="XM_016366567.1"/>
</dbReference>
<dbReference type="HOGENOM" id="CLU_020076_1_0_1"/>
<evidence type="ECO:0000256" key="2">
    <source>
        <dbReference type="ARBA" id="ARBA00022786"/>
    </source>
</evidence>
<dbReference type="SUPFAM" id="SSF81383">
    <property type="entry name" value="F-box domain"/>
    <property type="match status" value="1"/>
</dbReference>
<keyword evidence="7" id="KW-1185">Reference proteome</keyword>
<dbReference type="PROSITE" id="PS50181">
    <property type="entry name" value="FBOX"/>
    <property type="match status" value="1"/>
</dbReference>